<dbReference type="SUPFAM" id="SSF143865">
    <property type="entry name" value="CorA soluble domain-like"/>
    <property type="match status" value="1"/>
</dbReference>
<dbReference type="InterPro" id="IPR045863">
    <property type="entry name" value="CorA_TM1_TM2"/>
</dbReference>
<dbReference type="GO" id="GO:0016020">
    <property type="term" value="C:membrane"/>
    <property type="evidence" value="ECO:0007669"/>
    <property type="project" value="UniProtKB-SubCell"/>
</dbReference>
<dbReference type="KEGG" id="ess:ATZ33_03675"/>
<evidence type="ECO:0000313" key="8">
    <source>
        <dbReference type="EMBL" id="OJG91261.1"/>
    </source>
</evidence>
<reference evidence="8 10" key="1">
    <citation type="submission" date="2014-12" db="EMBL/GenBank/DDBJ databases">
        <title>Draft genome sequences of 29 type strains of Enterococci.</title>
        <authorList>
            <person name="Zhong Z."/>
            <person name="Sun Z."/>
            <person name="Liu W."/>
            <person name="Zhang W."/>
            <person name="Zhang H."/>
        </authorList>
    </citation>
    <scope>NUCLEOTIDE SEQUENCE [LARGE SCALE GENOMIC DNA]</scope>
    <source>
        <strain evidence="8 10">DSM 22801</strain>
    </source>
</reference>
<organism evidence="8 10">
    <name type="scientific">Enterococcus silesiacus</name>
    <dbReference type="NCBI Taxonomy" id="332949"/>
    <lineage>
        <taxon>Bacteria</taxon>
        <taxon>Bacillati</taxon>
        <taxon>Bacillota</taxon>
        <taxon>Bacilli</taxon>
        <taxon>Lactobacillales</taxon>
        <taxon>Enterococcaceae</taxon>
        <taxon>Enterococcus</taxon>
    </lineage>
</organism>
<dbReference type="RefSeq" id="WP_071878199.1">
    <property type="nucleotide sequence ID" value="NZ_JXLC01000016.1"/>
</dbReference>
<evidence type="ECO:0000313" key="7">
    <source>
        <dbReference type="EMBL" id="ALS00501.1"/>
    </source>
</evidence>
<dbReference type="Proteomes" id="UP000183039">
    <property type="component" value="Unassembled WGS sequence"/>
</dbReference>
<sequence>MMMEKKFGTGENVWINIDSDQIATDSDLYKQYGIDSEIISYALDKNERARIEYDNELDAFILIYNVPQNKKSNNHYEAVPMTFLIKNKQLLTITNNENAYIIQYMEKYLQNNSEISVFKFLFSSLFLITDKFFPVIEEMNRERNHINNMLKEKTTKKNLLALSDVETGVAYFISATKQNAVLLEQIKTNAIYQSLNEVEKEQWEDTLIEARQLVEMAQLTAQVLQQLSGTYNNILNNNLNDTMKILTVLSILLTIPTIVTGFFGMNMPLPLEHNILGWVIAIGISLIGWFGLSFILRLILK</sequence>
<dbReference type="InterPro" id="IPR045861">
    <property type="entry name" value="CorA_cytoplasmic_dom"/>
</dbReference>
<dbReference type="Gene3D" id="3.30.460.20">
    <property type="entry name" value="CorA soluble domain-like"/>
    <property type="match status" value="1"/>
</dbReference>
<dbReference type="InterPro" id="IPR047199">
    <property type="entry name" value="CorA-like"/>
</dbReference>
<evidence type="ECO:0000256" key="6">
    <source>
        <dbReference type="SAM" id="Phobius"/>
    </source>
</evidence>
<accession>A0A0S3K8F7</accession>
<keyword evidence="4 6" id="KW-1133">Transmembrane helix</keyword>
<evidence type="ECO:0000313" key="10">
    <source>
        <dbReference type="Proteomes" id="UP000183039"/>
    </source>
</evidence>
<comment type="similarity">
    <text evidence="2">Belongs to the CorA metal ion transporter (MIT) (TC 1.A.35) family.</text>
</comment>
<feature type="transmembrane region" description="Helical" evidence="6">
    <location>
        <begin position="275"/>
        <end position="300"/>
    </location>
</feature>
<dbReference type="SUPFAM" id="SSF144083">
    <property type="entry name" value="Magnesium transport protein CorA, transmembrane region"/>
    <property type="match status" value="1"/>
</dbReference>
<proteinExistence type="inferred from homology"/>
<dbReference type="GO" id="GO:0046873">
    <property type="term" value="F:metal ion transmembrane transporter activity"/>
    <property type="evidence" value="ECO:0007669"/>
    <property type="project" value="InterPro"/>
</dbReference>
<gene>
    <name evidence="7" type="ORF">ATZ33_03675</name>
    <name evidence="8" type="ORF">RV15_GL000891</name>
</gene>
<comment type="subcellular location">
    <subcellularLocation>
        <location evidence="1">Membrane</location>
        <topology evidence="1">Multi-pass membrane protein</topology>
    </subcellularLocation>
</comment>
<keyword evidence="9" id="KW-1185">Reference proteome</keyword>
<name>A0A0S3K8F7_9ENTE</name>
<evidence type="ECO:0000256" key="5">
    <source>
        <dbReference type="ARBA" id="ARBA00023136"/>
    </source>
</evidence>
<reference evidence="7 9" key="2">
    <citation type="submission" date="2015-12" db="EMBL/GenBank/DDBJ databases">
        <authorList>
            <person name="Lauer A."/>
            <person name="Humrighouse B."/>
            <person name="Loparev V."/>
            <person name="Shewmaker P.L."/>
            <person name="Whitney A.M."/>
            <person name="McLaughlin R.W."/>
        </authorList>
    </citation>
    <scope>NUCLEOTIDE SEQUENCE [LARGE SCALE GENOMIC DNA]</scope>
    <source>
        <strain evidence="7 9">LMG 23085</strain>
    </source>
</reference>
<dbReference type="EMBL" id="JXLC01000016">
    <property type="protein sequence ID" value="OJG91261.1"/>
    <property type="molecule type" value="Genomic_DNA"/>
</dbReference>
<evidence type="ECO:0000256" key="1">
    <source>
        <dbReference type="ARBA" id="ARBA00004141"/>
    </source>
</evidence>
<evidence type="ECO:0000313" key="9">
    <source>
        <dbReference type="Proteomes" id="UP000065511"/>
    </source>
</evidence>
<dbReference type="PANTHER" id="PTHR47891">
    <property type="entry name" value="TRANSPORTER-RELATED"/>
    <property type="match status" value="1"/>
</dbReference>
<keyword evidence="5 6" id="KW-0472">Membrane</keyword>
<dbReference type="AlphaFoldDB" id="A0A0S3K8F7"/>
<feature type="transmembrane region" description="Helical" evidence="6">
    <location>
        <begin position="245"/>
        <end position="263"/>
    </location>
</feature>
<protein>
    <submittedName>
        <fullName evidence="7">Magnesium transporter CorA</fullName>
    </submittedName>
</protein>
<evidence type="ECO:0000256" key="3">
    <source>
        <dbReference type="ARBA" id="ARBA00022692"/>
    </source>
</evidence>
<dbReference type="Pfam" id="PF01544">
    <property type="entry name" value="CorA"/>
    <property type="match status" value="1"/>
</dbReference>
<keyword evidence="3 6" id="KW-0812">Transmembrane</keyword>
<dbReference type="InterPro" id="IPR002523">
    <property type="entry name" value="MgTranspt_CorA/ZnTranspt_ZntB"/>
</dbReference>
<dbReference type="PANTHER" id="PTHR47891:SF1">
    <property type="entry name" value="CORA-MAGNESIUM AND COBALT TRANSPORTER"/>
    <property type="match status" value="1"/>
</dbReference>
<dbReference type="EMBL" id="CP013614">
    <property type="protein sequence ID" value="ALS00501.1"/>
    <property type="molecule type" value="Genomic_DNA"/>
</dbReference>
<evidence type="ECO:0000256" key="4">
    <source>
        <dbReference type="ARBA" id="ARBA00022989"/>
    </source>
</evidence>
<dbReference type="Gene3D" id="1.20.58.340">
    <property type="entry name" value="Magnesium transport protein CorA, transmembrane region"/>
    <property type="match status" value="2"/>
</dbReference>
<evidence type="ECO:0000256" key="2">
    <source>
        <dbReference type="ARBA" id="ARBA00009765"/>
    </source>
</evidence>
<dbReference type="OrthoDB" id="9803416at2"/>
<dbReference type="CDD" id="cd12827">
    <property type="entry name" value="EcCorA_ZntB-like_u2"/>
    <property type="match status" value="1"/>
</dbReference>
<dbReference type="Proteomes" id="UP000065511">
    <property type="component" value="Chromosome"/>
</dbReference>